<organism evidence="2 3">
    <name type="scientific">Paenibacillus odorifer</name>
    <dbReference type="NCBI Taxonomy" id="189426"/>
    <lineage>
        <taxon>Bacteria</taxon>
        <taxon>Bacillati</taxon>
        <taxon>Bacillota</taxon>
        <taxon>Bacilli</taxon>
        <taxon>Bacillales</taxon>
        <taxon>Paenibacillaceae</taxon>
        <taxon>Paenibacillus</taxon>
    </lineage>
</organism>
<dbReference type="RefSeq" id="WP_144024651.1">
    <property type="nucleotide sequence ID" value="NZ_MPVP01000087.1"/>
</dbReference>
<protein>
    <recommendedName>
        <fullName evidence="4">ABC transporter permease</fullName>
    </recommendedName>
</protein>
<keyword evidence="1" id="KW-1133">Transmembrane helix</keyword>
<gene>
    <name evidence="2" type="ORF">BSO21_14965</name>
</gene>
<proteinExistence type="predicted"/>
<keyword evidence="3" id="KW-1185">Reference proteome</keyword>
<evidence type="ECO:0000313" key="2">
    <source>
        <dbReference type="EMBL" id="OMD33616.1"/>
    </source>
</evidence>
<dbReference type="EMBL" id="MPVP01000087">
    <property type="protein sequence ID" value="OMD33616.1"/>
    <property type="molecule type" value="Genomic_DNA"/>
</dbReference>
<comment type="caution">
    <text evidence="2">The sequence shown here is derived from an EMBL/GenBank/DDBJ whole genome shotgun (WGS) entry which is preliminary data.</text>
</comment>
<feature type="transmembrane region" description="Helical" evidence="1">
    <location>
        <begin position="47"/>
        <end position="71"/>
    </location>
</feature>
<feature type="transmembrane region" description="Helical" evidence="1">
    <location>
        <begin position="13"/>
        <end position="35"/>
    </location>
</feature>
<evidence type="ECO:0000313" key="3">
    <source>
        <dbReference type="Proteomes" id="UP000187158"/>
    </source>
</evidence>
<evidence type="ECO:0008006" key="4">
    <source>
        <dbReference type="Google" id="ProtNLM"/>
    </source>
</evidence>
<feature type="non-terminal residue" evidence="2">
    <location>
        <position position="101"/>
    </location>
</feature>
<sequence length="101" mass="11591">MSLIRYYKTECKLLLRGPGLYLMLATVVGILYLMFQTADAKLDRAVYVMDISEVYCLVALIILPLLATAIARRDEEWKTATMMATFPYRTWEMEAARLLCA</sequence>
<evidence type="ECO:0000256" key="1">
    <source>
        <dbReference type="SAM" id="Phobius"/>
    </source>
</evidence>
<dbReference type="Proteomes" id="UP000187158">
    <property type="component" value="Unassembled WGS sequence"/>
</dbReference>
<accession>A0ABX3GMQ4</accession>
<name>A0ABX3GMQ4_9BACL</name>
<keyword evidence="1" id="KW-0472">Membrane</keyword>
<keyword evidence="1" id="KW-0812">Transmembrane</keyword>
<reference evidence="2 3" key="1">
    <citation type="submission" date="2016-11" db="EMBL/GenBank/DDBJ databases">
        <title>Paenibacillus species isolates.</title>
        <authorList>
            <person name="Beno S.M."/>
        </authorList>
    </citation>
    <scope>NUCLEOTIDE SEQUENCE [LARGE SCALE GENOMIC DNA]</scope>
    <source>
        <strain evidence="2 3">FSL H7-0433</strain>
    </source>
</reference>